<reference evidence="1 2" key="1">
    <citation type="submission" date="2015-06" db="EMBL/GenBank/DDBJ databases">
        <title>Marinobacter subterrani, a genetically tractable neutrophilic iron-oxidizing strain isolated from the Soudan Iron Mine.</title>
        <authorList>
            <person name="Bonis B.M."/>
            <person name="Gralnick J.A."/>
        </authorList>
    </citation>
    <scope>NUCLEOTIDE SEQUENCE [LARGE SCALE GENOMIC DNA]</scope>
    <source>
        <strain evidence="1 2">JG233</strain>
    </source>
</reference>
<proteinExistence type="predicted"/>
<keyword evidence="2" id="KW-1185">Reference proteome</keyword>
<evidence type="ECO:0000313" key="2">
    <source>
        <dbReference type="Proteomes" id="UP000036102"/>
    </source>
</evidence>
<gene>
    <name evidence="1" type="ORF">Msub_12230</name>
</gene>
<organism evidence="1 2">
    <name type="scientific">Marinobacter subterrani</name>
    <dbReference type="NCBI Taxonomy" id="1658765"/>
    <lineage>
        <taxon>Bacteria</taxon>
        <taxon>Pseudomonadati</taxon>
        <taxon>Pseudomonadota</taxon>
        <taxon>Gammaproteobacteria</taxon>
        <taxon>Pseudomonadales</taxon>
        <taxon>Marinobacteraceae</taxon>
        <taxon>Marinobacter</taxon>
    </lineage>
</organism>
<accession>A0A0J7JDX3</accession>
<comment type="caution">
    <text evidence="1">The sequence shown here is derived from an EMBL/GenBank/DDBJ whole genome shotgun (WGS) entry which is preliminary data.</text>
</comment>
<name>A0A0J7JDX3_9GAMM</name>
<dbReference type="RefSeq" id="WP_048496050.1">
    <property type="nucleotide sequence ID" value="NZ_LFBU01000001.1"/>
</dbReference>
<dbReference type="STRING" id="1658765.Msub_12230"/>
<dbReference type="PATRIC" id="fig|1658765.3.peg.2235"/>
<dbReference type="EMBL" id="LFBU01000001">
    <property type="protein sequence ID" value="KMQ76021.1"/>
    <property type="molecule type" value="Genomic_DNA"/>
</dbReference>
<evidence type="ECO:0008006" key="3">
    <source>
        <dbReference type="Google" id="ProtNLM"/>
    </source>
</evidence>
<dbReference type="Proteomes" id="UP000036102">
    <property type="component" value="Unassembled WGS sequence"/>
</dbReference>
<dbReference type="AlphaFoldDB" id="A0A0J7JDX3"/>
<protein>
    <recommendedName>
        <fullName evidence="3">SSU ribosomal protein S2p (SAe)</fullName>
    </recommendedName>
</protein>
<evidence type="ECO:0000313" key="1">
    <source>
        <dbReference type="EMBL" id="KMQ76021.1"/>
    </source>
</evidence>
<dbReference type="OrthoDB" id="6352550at2"/>
<sequence length="314" mass="32835">MSRTQLLTALYGDASAKPDHFDRLNPGLGDRVLPGEMIVLGDPEGKACTTEEADLMEVAAQVNAQVRALDPGEAQFIVDYYDLLEAVTSTGSAGLGAGAVMVSKQIGSIEKTLKSIERLYQDSYRKYGHLNHSGFFERRRALFRKLDFALGSVARKGMSIDSDERLKRALGLSSKSIVHHWKTSGVGAIPGYTTYYERLAKGARYARNVGYVGIALDATISASKIKEACTTGSESECQVVAYQEGGKFAGSHAGGSIGATVAVSACTVFAVTTAGIGGIACAVIAGGLGAAAGGQAGGNTGEAIGENLREVFHE</sequence>